<evidence type="ECO:0000313" key="2">
    <source>
        <dbReference type="Proteomes" id="UP001530400"/>
    </source>
</evidence>
<dbReference type="AlphaFoldDB" id="A0ABD3MP50"/>
<dbReference type="Proteomes" id="UP001530400">
    <property type="component" value="Unassembled WGS sequence"/>
</dbReference>
<keyword evidence="2" id="KW-1185">Reference proteome</keyword>
<accession>A0ABD3MP50</accession>
<evidence type="ECO:0000313" key="1">
    <source>
        <dbReference type="EMBL" id="KAL3765693.1"/>
    </source>
</evidence>
<name>A0ABD3MP50_9STRA</name>
<comment type="caution">
    <text evidence="1">The sequence shown here is derived from an EMBL/GenBank/DDBJ whole genome shotgun (WGS) entry which is preliminary data.</text>
</comment>
<dbReference type="EMBL" id="JALLPJ020001397">
    <property type="protein sequence ID" value="KAL3765693.1"/>
    <property type="molecule type" value="Genomic_DNA"/>
</dbReference>
<proteinExistence type="predicted"/>
<protein>
    <submittedName>
        <fullName evidence="1">Uncharacterized protein</fullName>
    </submittedName>
</protein>
<gene>
    <name evidence="1" type="ORF">ACHAWO_007071</name>
</gene>
<organism evidence="1 2">
    <name type="scientific">Cyclotella atomus</name>
    <dbReference type="NCBI Taxonomy" id="382360"/>
    <lineage>
        <taxon>Eukaryota</taxon>
        <taxon>Sar</taxon>
        <taxon>Stramenopiles</taxon>
        <taxon>Ochrophyta</taxon>
        <taxon>Bacillariophyta</taxon>
        <taxon>Coscinodiscophyceae</taxon>
        <taxon>Thalassiosirophycidae</taxon>
        <taxon>Stephanodiscales</taxon>
        <taxon>Stephanodiscaceae</taxon>
        <taxon>Cyclotella</taxon>
    </lineage>
</organism>
<sequence length="227" mass="25297">MATNAVGSYKIGRTLNGSVHHQFWFSKDGNNWMQLVELPEALSMETRRILMALLQKIRSHHPGTRIHFYDSRLCDPYVLINGRDRHAVESVAEDVWWCSIATAEHESHVIARHRFMKRSHSFSPALAVVEDSVPSTVLGSSLDVSSYVAFASYVNQPFFFDAEPSLCSPKENATAPTLNIQTYQLLTRNITMMPRTGGMATKTAAQSGIGMRLSFTNAAYSNRSAIA</sequence>
<reference evidence="1 2" key="1">
    <citation type="submission" date="2024-10" db="EMBL/GenBank/DDBJ databases">
        <title>Updated reference genomes for cyclostephanoid diatoms.</title>
        <authorList>
            <person name="Roberts W.R."/>
            <person name="Alverson A.J."/>
        </authorList>
    </citation>
    <scope>NUCLEOTIDE SEQUENCE [LARGE SCALE GENOMIC DNA]</scope>
    <source>
        <strain evidence="1 2">AJA010-31</strain>
    </source>
</reference>